<feature type="transmembrane region" description="Helical" evidence="9">
    <location>
        <begin position="91"/>
        <end position="111"/>
    </location>
</feature>
<comment type="subcellular location">
    <subcellularLocation>
        <location evidence="1">Cell membrane</location>
        <topology evidence="1">Multi-pass membrane protein</topology>
    </subcellularLocation>
</comment>
<evidence type="ECO:0000256" key="4">
    <source>
        <dbReference type="ARBA" id="ARBA00022475"/>
    </source>
</evidence>
<keyword evidence="12" id="KW-1185">Reference proteome</keyword>
<evidence type="ECO:0000313" key="11">
    <source>
        <dbReference type="EMBL" id="GEC03481.1"/>
    </source>
</evidence>
<comment type="similarity">
    <text evidence="2">Belongs to the major facilitator superfamily. Bcr/CmlA family.</text>
</comment>
<dbReference type="PANTHER" id="PTHR42718:SF46">
    <property type="entry name" value="BLR6921 PROTEIN"/>
    <property type="match status" value="1"/>
</dbReference>
<keyword evidence="5 9" id="KW-0812">Transmembrane</keyword>
<dbReference type="InterPro" id="IPR004812">
    <property type="entry name" value="Efflux_drug-R_Bcr/CmlA"/>
</dbReference>
<keyword evidence="8" id="KW-0046">Antibiotic resistance</keyword>
<evidence type="ECO:0000256" key="5">
    <source>
        <dbReference type="ARBA" id="ARBA00022692"/>
    </source>
</evidence>
<dbReference type="PANTHER" id="PTHR42718">
    <property type="entry name" value="MAJOR FACILITATOR SUPERFAMILY MULTIDRUG TRANSPORTER MFSC"/>
    <property type="match status" value="1"/>
</dbReference>
<feature type="domain" description="Major facilitator superfamily (MFS) profile" evidence="10">
    <location>
        <begin position="24"/>
        <end position="407"/>
    </location>
</feature>
<feature type="transmembrane region" description="Helical" evidence="9">
    <location>
        <begin position="178"/>
        <end position="198"/>
    </location>
</feature>
<evidence type="ECO:0000256" key="1">
    <source>
        <dbReference type="ARBA" id="ARBA00004651"/>
    </source>
</evidence>
<accession>A0A4Y3VD28</accession>
<protein>
    <submittedName>
        <fullName evidence="11">Bcr/CflA family drug resistance efflux transporter</fullName>
    </submittedName>
</protein>
<dbReference type="AlphaFoldDB" id="A0A4Y3VD28"/>
<dbReference type="RefSeq" id="WP_141307650.1">
    <property type="nucleotide sequence ID" value="NZ_BJND01000007.1"/>
</dbReference>
<feature type="transmembrane region" description="Helical" evidence="9">
    <location>
        <begin position="148"/>
        <end position="172"/>
    </location>
</feature>
<dbReference type="Pfam" id="PF07690">
    <property type="entry name" value="MFS_1"/>
    <property type="match status" value="1"/>
</dbReference>
<feature type="transmembrane region" description="Helical" evidence="9">
    <location>
        <begin position="260"/>
        <end position="281"/>
    </location>
</feature>
<dbReference type="PROSITE" id="PS50850">
    <property type="entry name" value="MFS"/>
    <property type="match status" value="1"/>
</dbReference>
<keyword evidence="3" id="KW-0813">Transport</keyword>
<evidence type="ECO:0000256" key="6">
    <source>
        <dbReference type="ARBA" id="ARBA00022989"/>
    </source>
</evidence>
<dbReference type="InterPro" id="IPR036259">
    <property type="entry name" value="MFS_trans_sf"/>
</dbReference>
<dbReference type="EMBL" id="BJND01000007">
    <property type="protein sequence ID" value="GEC03481.1"/>
    <property type="molecule type" value="Genomic_DNA"/>
</dbReference>
<feature type="transmembrane region" description="Helical" evidence="9">
    <location>
        <begin position="383"/>
        <end position="404"/>
    </location>
</feature>
<dbReference type="CDD" id="cd17320">
    <property type="entry name" value="MFS_MdfA_MDR_like"/>
    <property type="match status" value="1"/>
</dbReference>
<comment type="caution">
    <text evidence="11">The sequence shown here is derived from an EMBL/GenBank/DDBJ whole genome shotgun (WGS) entry which is preliminary data.</text>
</comment>
<feature type="transmembrane region" description="Helical" evidence="9">
    <location>
        <begin position="293"/>
        <end position="315"/>
    </location>
</feature>
<dbReference type="NCBIfam" id="TIGR00710">
    <property type="entry name" value="efflux_Bcr_CflA"/>
    <property type="match status" value="1"/>
</dbReference>
<gene>
    <name evidence="11" type="ORF">SSP24_11360</name>
</gene>
<feature type="transmembrane region" description="Helical" evidence="9">
    <location>
        <begin position="21"/>
        <end position="39"/>
    </location>
</feature>
<reference evidence="11 12" key="1">
    <citation type="submission" date="2019-06" db="EMBL/GenBank/DDBJ databases">
        <title>Whole genome shotgun sequence of Streptomyces spinoverrucosus NBRC 14228.</title>
        <authorList>
            <person name="Hosoyama A."/>
            <person name="Uohara A."/>
            <person name="Ohji S."/>
            <person name="Ichikawa N."/>
        </authorList>
    </citation>
    <scope>NUCLEOTIDE SEQUENCE [LARGE SCALE GENOMIC DNA]</scope>
    <source>
        <strain evidence="11 12">NBRC 14228</strain>
    </source>
</reference>
<dbReference type="Proteomes" id="UP000317881">
    <property type="component" value="Unassembled WGS sequence"/>
</dbReference>
<proteinExistence type="inferred from homology"/>
<feature type="transmembrane region" description="Helical" evidence="9">
    <location>
        <begin position="117"/>
        <end position="136"/>
    </location>
</feature>
<evidence type="ECO:0000256" key="2">
    <source>
        <dbReference type="ARBA" id="ARBA00006236"/>
    </source>
</evidence>
<dbReference type="Gene3D" id="1.20.1720.10">
    <property type="entry name" value="Multidrug resistance protein D"/>
    <property type="match status" value="1"/>
</dbReference>
<feature type="transmembrane region" description="Helical" evidence="9">
    <location>
        <begin position="321"/>
        <end position="346"/>
    </location>
</feature>
<dbReference type="OrthoDB" id="9814303at2"/>
<evidence type="ECO:0000256" key="7">
    <source>
        <dbReference type="ARBA" id="ARBA00023136"/>
    </source>
</evidence>
<organism evidence="11 12">
    <name type="scientific">Streptomyces spinoverrucosus</name>
    <dbReference type="NCBI Taxonomy" id="284043"/>
    <lineage>
        <taxon>Bacteria</taxon>
        <taxon>Bacillati</taxon>
        <taxon>Actinomycetota</taxon>
        <taxon>Actinomycetes</taxon>
        <taxon>Kitasatosporales</taxon>
        <taxon>Streptomycetaceae</taxon>
        <taxon>Streptomyces</taxon>
    </lineage>
</organism>
<dbReference type="InterPro" id="IPR011701">
    <property type="entry name" value="MFS"/>
</dbReference>
<evidence type="ECO:0000259" key="10">
    <source>
        <dbReference type="PROSITE" id="PS50850"/>
    </source>
</evidence>
<name>A0A4Y3VD28_9ACTN</name>
<keyword evidence="6 9" id="KW-1133">Transmembrane helix</keyword>
<evidence type="ECO:0000256" key="3">
    <source>
        <dbReference type="ARBA" id="ARBA00022448"/>
    </source>
</evidence>
<sequence>MPLTPSSPPRPPHTDRRARTSVALTAVLALLSFVMPLATDMYLPAFPTMADELRTNASGVQLTLTAFMVGLALGQLVFGPLSDRYGRRRPILIGTGICAVATALCAVAPSLEWMILLRWLTGVGGAAGLVVGRAVVADIARGEQAARLFGILMALGGVAPIVAPIAGGAVVTAAGWRAVFWVLAAASLVTFAAAYVIVPESLPAARRTPVGAGAVARSVRSVLADRAYLGFTGAFAFGSAALFCYISGSPFLLQNVLGLSVGQASAAFAAGALTATLSSALSARLVGRFTPWSLLLTGLVMLATAATVALAVTAADRLGRIAAFTLLALAFVGLGLVFANGTTLAIGAVPHAAGAGSAVLGTAQSALGALAAPLMGLGGDRTALPLFLGMTVSAGLALLCLAAAPRKQILGNS</sequence>
<feature type="transmembrane region" description="Helical" evidence="9">
    <location>
        <begin position="227"/>
        <end position="248"/>
    </location>
</feature>
<dbReference type="GO" id="GO:0005886">
    <property type="term" value="C:plasma membrane"/>
    <property type="evidence" value="ECO:0007669"/>
    <property type="project" value="UniProtKB-SubCell"/>
</dbReference>
<dbReference type="GO" id="GO:1990961">
    <property type="term" value="P:xenobiotic detoxification by transmembrane export across the plasma membrane"/>
    <property type="evidence" value="ECO:0007669"/>
    <property type="project" value="InterPro"/>
</dbReference>
<evidence type="ECO:0000313" key="12">
    <source>
        <dbReference type="Proteomes" id="UP000317881"/>
    </source>
</evidence>
<dbReference type="GO" id="GO:0042910">
    <property type="term" value="F:xenobiotic transmembrane transporter activity"/>
    <property type="evidence" value="ECO:0007669"/>
    <property type="project" value="InterPro"/>
</dbReference>
<keyword evidence="4" id="KW-1003">Cell membrane</keyword>
<dbReference type="SUPFAM" id="SSF103473">
    <property type="entry name" value="MFS general substrate transporter"/>
    <property type="match status" value="1"/>
</dbReference>
<keyword evidence="7 9" id="KW-0472">Membrane</keyword>
<evidence type="ECO:0000256" key="8">
    <source>
        <dbReference type="ARBA" id="ARBA00023251"/>
    </source>
</evidence>
<dbReference type="GO" id="GO:0046677">
    <property type="term" value="P:response to antibiotic"/>
    <property type="evidence" value="ECO:0007669"/>
    <property type="project" value="UniProtKB-KW"/>
</dbReference>
<dbReference type="InterPro" id="IPR020846">
    <property type="entry name" value="MFS_dom"/>
</dbReference>
<evidence type="ECO:0000256" key="9">
    <source>
        <dbReference type="SAM" id="Phobius"/>
    </source>
</evidence>
<feature type="transmembrane region" description="Helical" evidence="9">
    <location>
        <begin position="59"/>
        <end position="79"/>
    </location>
</feature>